<dbReference type="AlphaFoldDB" id="A0AB73BWN5"/>
<reference evidence="3 4" key="1">
    <citation type="submission" date="2014-01" db="EMBL/GenBank/DDBJ databases">
        <title>Comparative genomics of Fusobacterium necrophorum wild isolates.</title>
        <authorList>
            <person name="Kittichotirat W."/>
            <person name="Bumgarner R.E."/>
            <person name="Lawrence P."/>
        </authorList>
    </citation>
    <scope>NUCLEOTIDE SEQUENCE [LARGE SCALE GENOMIC DNA]</scope>
    <source>
        <strain evidence="3 4">BL</strain>
    </source>
</reference>
<dbReference type="SUPFAM" id="SSF53756">
    <property type="entry name" value="UDP-Glycosyltransferase/glycogen phosphorylase"/>
    <property type="match status" value="1"/>
</dbReference>
<keyword evidence="3" id="KW-0808">Transferase</keyword>
<dbReference type="Proteomes" id="UP000027473">
    <property type="component" value="Unassembled WGS sequence"/>
</dbReference>
<feature type="domain" description="Glycosyltransferase subfamily 4-like N-terminal" evidence="2">
    <location>
        <begin position="25"/>
        <end position="205"/>
    </location>
</feature>
<dbReference type="InterPro" id="IPR028098">
    <property type="entry name" value="Glyco_trans_4-like_N"/>
</dbReference>
<dbReference type="GO" id="GO:0016757">
    <property type="term" value="F:glycosyltransferase activity"/>
    <property type="evidence" value="ECO:0007669"/>
    <property type="project" value="InterPro"/>
</dbReference>
<dbReference type="PANTHER" id="PTHR12526:SF622">
    <property type="entry name" value="GLYCOSYLTRANSFERASE (GROUP I)"/>
    <property type="match status" value="1"/>
</dbReference>
<evidence type="ECO:0000259" key="2">
    <source>
        <dbReference type="Pfam" id="PF13439"/>
    </source>
</evidence>
<gene>
    <name evidence="3" type="ORF">FUSO3_06040</name>
</gene>
<sequence length="400" mass="46844">MKNIWFINEYDLPPEFSKFRRRYDMSKYLLKKKKYNIHILCGSFIHGTENQYAYKEKYQKNIEYQGVHVHILRGVAYSSILKRVISMTLFGLKVAFFKFSKEERPDVIFSSSPHLFAALGAFILAKRNKAKFILEVRDLWPETWVQMGIIKQKGIIHRFFLLIEKILYIHANKIIFLGSRFDYFLNLGIPKDKLEYISNGVDLEEFDKKTSLMIPLNKNKFNITYTGAMGKANNLNIILDLAKLVQKEKIQFHLIGYGPFKSSLEKRVLEENINNVLFHNPINKNMVPEVLRNSDALIMAVLDIDLYKNGVSFNKLFEYWAASKPILFYGRITPDYIYETQSGMVGKNIEDFKEGCIKLYNMPESERKILGDNGRRYVEENFSWEKLADKVDAILDEVLK</sequence>
<name>A0AB73BWN5_9FUSO</name>
<dbReference type="CDD" id="cd03794">
    <property type="entry name" value="GT4_WbuB-like"/>
    <property type="match status" value="1"/>
</dbReference>
<evidence type="ECO:0000313" key="4">
    <source>
        <dbReference type="Proteomes" id="UP000027473"/>
    </source>
</evidence>
<evidence type="ECO:0000259" key="1">
    <source>
        <dbReference type="Pfam" id="PF00534"/>
    </source>
</evidence>
<dbReference type="PANTHER" id="PTHR12526">
    <property type="entry name" value="GLYCOSYLTRANSFERASE"/>
    <property type="match status" value="1"/>
</dbReference>
<dbReference type="InterPro" id="IPR001296">
    <property type="entry name" value="Glyco_trans_1"/>
</dbReference>
<proteinExistence type="predicted"/>
<organism evidence="3 4">
    <name type="scientific">Fusobacterium necrophorum BL</name>
    <dbReference type="NCBI Taxonomy" id="1441732"/>
    <lineage>
        <taxon>Bacteria</taxon>
        <taxon>Fusobacteriati</taxon>
        <taxon>Fusobacteriota</taxon>
        <taxon>Fusobacteriia</taxon>
        <taxon>Fusobacteriales</taxon>
        <taxon>Fusobacteriaceae</taxon>
        <taxon>Fusobacterium</taxon>
    </lineage>
</organism>
<evidence type="ECO:0000313" key="3">
    <source>
        <dbReference type="EMBL" id="KDE63201.1"/>
    </source>
</evidence>
<dbReference type="Pfam" id="PF13439">
    <property type="entry name" value="Glyco_transf_4"/>
    <property type="match status" value="1"/>
</dbReference>
<dbReference type="Gene3D" id="3.40.50.2000">
    <property type="entry name" value="Glycogen Phosphorylase B"/>
    <property type="match status" value="2"/>
</dbReference>
<feature type="domain" description="Glycosyl transferase family 1" evidence="1">
    <location>
        <begin position="216"/>
        <end position="376"/>
    </location>
</feature>
<dbReference type="RefSeq" id="WP_035916992.1">
    <property type="nucleotide sequence ID" value="NZ_JAAC01000092.1"/>
</dbReference>
<dbReference type="EMBL" id="JAAC01000092">
    <property type="protein sequence ID" value="KDE63201.1"/>
    <property type="molecule type" value="Genomic_DNA"/>
</dbReference>
<dbReference type="Pfam" id="PF00534">
    <property type="entry name" value="Glycos_transf_1"/>
    <property type="match status" value="1"/>
</dbReference>
<protein>
    <submittedName>
        <fullName evidence="3">Glycosyl transferase</fullName>
    </submittedName>
</protein>
<accession>A0AB73BWN5</accession>
<comment type="caution">
    <text evidence="3">The sequence shown here is derived from an EMBL/GenBank/DDBJ whole genome shotgun (WGS) entry which is preliminary data.</text>
</comment>